<evidence type="ECO:0000313" key="3">
    <source>
        <dbReference type="Proteomes" id="UP000298327"/>
    </source>
</evidence>
<protein>
    <submittedName>
        <fullName evidence="2">Uncharacterized protein</fullName>
    </submittedName>
</protein>
<accession>A0A4Y9Y936</accession>
<organism evidence="2 3">
    <name type="scientific">Dentipellis fragilis</name>
    <dbReference type="NCBI Taxonomy" id="205917"/>
    <lineage>
        <taxon>Eukaryota</taxon>
        <taxon>Fungi</taxon>
        <taxon>Dikarya</taxon>
        <taxon>Basidiomycota</taxon>
        <taxon>Agaricomycotina</taxon>
        <taxon>Agaricomycetes</taxon>
        <taxon>Russulales</taxon>
        <taxon>Hericiaceae</taxon>
        <taxon>Dentipellis</taxon>
    </lineage>
</organism>
<reference evidence="2 3" key="1">
    <citation type="submission" date="2019-02" db="EMBL/GenBank/DDBJ databases">
        <title>Genome sequencing of the rare red list fungi Dentipellis fragilis.</title>
        <authorList>
            <person name="Buettner E."/>
            <person name="Kellner H."/>
        </authorList>
    </citation>
    <scope>NUCLEOTIDE SEQUENCE [LARGE SCALE GENOMIC DNA]</scope>
    <source>
        <strain evidence="2 3">DSM 105465</strain>
    </source>
</reference>
<dbReference type="EMBL" id="SEOQ01000712">
    <property type="protein sequence ID" value="TFY57961.1"/>
    <property type="molecule type" value="Genomic_DNA"/>
</dbReference>
<feature type="region of interest" description="Disordered" evidence="1">
    <location>
        <begin position="93"/>
        <end position="114"/>
    </location>
</feature>
<feature type="compositionally biased region" description="Polar residues" evidence="1">
    <location>
        <begin position="105"/>
        <end position="114"/>
    </location>
</feature>
<dbReference type="AlphaFoldDB" id="A0A4Y9Y936"/>
<proteinExistence type="predicted"/>
<keyword evidence="3" id="KW-1185">Reference proteome</keyword>
<comment type="caution">
    <text evidence="2">The sequence shown here is derived from an EMBL/GenBank/DDBJ whole genome shotgun (WGS) entry which is preliminary data.</text>
</comment>
<gene>
    <name evidence="2" type="ORF">EVG20_g8336</name>
</gene>
<evidence type="ECO:0000313" key="2">
    <source>
        <dbReference type="EMBL" id="TFY57961.1"/>
    </source>
</evidence>
<dbReference type="Proteomes" id="UP000298327">
    <property type="component" value="Unassembled WGS sequence"/>
</dbReference>
<name>A0A4Y9Y936_9AGAM</name>
<evidence type="ECO:0000256" key="1">
    <source>
        <dbReference type="SAM" id="MobiDB-lite"/>
    </source>
</evidence>
<feature type="compositionally biased region" description="Low complexity" evidence="1">
    <location>
        <begin position="95"/>
        <end position="104"/>
    </location>
</feature>
<sequence>MWRTKGLQIAPALPDSILGNGCAYGPTKLLGGIRLLKLSGSNSPSCPHRPPLISPLSLCPFRRPRLFIVPVRPDITVLHTFCALRPARALDRRLPSSPSSLTPTQVFAPSSIAT</sequence>